<evidence type="ECO:0000256" key="2">
    <source>
        <dbReference type="ARBA" id="ARBA00022679"/>
    </source>
</evidence>
<dbReference type="RefSeq" id="WP_050725200.1">
    <property type="nucleotide sequence ID" value="NZ_CP012332.1"/>
</dbReference>
<dbReference type="GO" id="GO:0032259">
    <property type="term" value="P:methylation"/>
    <property type="evidence" value="ECO:0007669"/>
    <property type="project" value="UniProtKB-KW"/>
</dbReference>
<accession>A0A0K1PCF9</accession>
<dbReference type="AlphaFoldDB" id="A0A0K1PCF9"/>
<dbReference type="Gene3D" id="3.40.50.150">
    <property type="entry name" value="Vaccinia Virus protein VP39"/>
    <property type="match status" value="1"/>
</dbReference>
<keyword evidence="5" id="KW-1185">Reference proteome</keyword>
<evidence type="ECO:0000313" key="4">
    <source>
        <dbReference type="EMBL" id="AKU90799.1"/>
    </source>
</evidence>
<dbReference type="SUPFAM" id="SSF53335">
    <property type="entry name" value="S-adenosyl-L-methionine-dependent methyltransferases"/>
    <property type="match status" value="1"/>
</dbReference>
<dbReference type="InterPro" id="IPR041698">
    <property type="entry name" value="Methyltransf_25"/>
</dbReference>
<evidence type="ECO:0000256" key="1">
    <source>
        <dbReference type="ARBA" id="ARBA00022603"/>
    </source>
</evidence>
<keyword evidence="2 4" id="KW-0808">Transferase</keyword>
<name>A0A0K1PCF9_9BACT</name>
<protein>
    <submittedName>
        <fullName evidence="4">SAM-dependent methyltransferase</fullName>
    </submittedName>
</protein>
<dbReference type="Proteomes" id="UP000055590">
    <property type="component" value="Chromosome"/>
</dbReference>
<gene>
    <name evidence="4" type="ORF">AKJ08_1186</name>
</gene>
<reference evidence="4 5" key="1">
    <citation type="submission" date="2015-08" db="EMBL/GenBank/DDBJ databases">
        <authorList>
            <person name="Babu N.S."/>
            <person name="Beckwith C.J."/>
            <person name="Beseler K.G."/>
            <person name="Brison A."/>
            <person name="Carone J.V."/>
            <person name="Caskin T.P."/>
            <person name="Diamond M."/>
            <person name="Durham M.E."/>
            <person name="Foxe J.M."/>
            <person name="Go M."/>
            <person name="Henderson B.A."/>
            <person name="Jones I.B."/>
            <person name="McGettigan J.A."/>
            <person name="Micheletti S.J."/>
            <person name="Nasrallah M.E."/>
            <person name="Ortiz D."/>
            <person name="Piller C.R."/>
            <person name="Privatt S.R."/>
            <person name="Schneider S.L."/>
            <person name="Sharp S."/>
            <person name="Smith T.C."/>
            <person name="Stanton J.D."/>
            <person name="Ullery H.E."/>
            <person name="Wilson R.J."/>
            <person name="Serrano M.G."/>
            <person name="Buck G."/>
            <person name="Lee V."/>
            <person name="Wang Y."/>
            <person name="Carvalho R."/>
            <person name="Voegtly L."/>
            <person name="Shi R."/>
            <person name="Duckworth R."/>
            <person name="Johnson A."/>
            <person name="Loviza R."/>
            <person name="Walstead R."/>
            <person name="Shah Z."/>
            <person name="Kiflezghi M."/>
            <person name="Wade K."/>
            <person name="Ball S.L."/>
            <person name="Bradley K.W."/>
            <person name="Asai D.J."/>
            <person name="Bowman C.A."/>
            <person name="Russell D.A."/>
            <person name="Pope W.H."/>
            <person name="Jacobs-Sera D."/>
            <person name="Hendrix R.W."/>
            <person name="Hatfull G.F."/>
        </authorList>
    </citation>
    <scope>NUCLEOTIDE SEQUENCE [LARGE SCALE GENOMIC DNA]</scope>
    <source>
        <strain evidence="4 5">DSM 27710</strain>
    </source>
</reference>
<dbReference type="OrthoDB" id="8385759at2"/>
<dbReference type="CDD" id="cd02440">
    <property type="entry name" value="AdoMet_MTases"/>
    <property type="match status" value="1"/>
</dbReference>
<dbReference type="PANTHER" id="PTHR43861">
    <property type="entry name" value="TRANS-ACONITATE 2-METHYLTRANSFERASE-RELATED"/>
    <property type="match status" value="1"/>
</dbReference>
<proteinExistence type="predicted"/>
<dbReference type="Pfam" id="PF13649">
    <property type="entry name" value="Methyltransf_25"/>
    <property type="match status" value="1"/>
</dbReference>
<keyword evidence="1 4" id="KW-0489">Methyltransferase</keyword>
<organism evidence="4 5">
    <name type="scientific">Vulgatibacter incomptus</name>
    <dbReference type="NCBI Taxonomy" id="1391653"/>
    <lineage>
        <taxon>Bacteria</taxon>
        <taxon>Pseudomonadati</taxon>
        <taxon>Myxococcota</taxon>
        <taxon>Myxococcia</taxon>
        <taxon>Myxococcales</taxon>
        <taxon>Cystobacterineae</taxon>
        <taxon>Vulgatibacteraceae</taxon>
        <taxon>Vulgatibacter</taxon>
    </lineage>
</organism>
<dbReference type="InterPro" id="IPR029063">
    <property type="entry name" value="SAM-dependent_MTases_sf"/>
</dbReference>
<dbReference type="GO" id="GO:0008168">
    <property type="term" value="F:methyltransferase activity"/>
    <property type="evidence" value="ECO:0007669"/>
    <property type="project" value="UniProtKB-KW"/>
</dbReference>
<dbReference type="EMBL" id="CP012332">
    <property type="protein sequence ID" value="AKU90799.1"/>
    <property type="molecule type" value="Genomic_DNA"/>
</dbReference>
<evidence type="ECO:0000313" key="5">
    <source>
        <dbReference type="Proteomes" id="UP000055590"/>
    </source>
</evidence>
<dbReference type="PANTHER" id="PTHR43861:SF1">
    <property type="entry name" value="TRANS-ACONITATE 2-METHYLTRANSFERASE"/>
    <property type="match status" value="1"/>
</dbReference>
<evidence type="ECO:0000259" key="3">
    <source>
        <dbReference type="Pfam" id="PF13649"/>
    </source>
</evidence>
<dbReference type="STRING" id="1391653.AKJ08_1186"/>
<feature type="domain" description="Methyltransferase" evidence="3">
    <location>
        <begin position="59"/>
        <end position="149"/>
    </location>
</feature>
<dbReference type="KEGG" id="vin:AKJ08_1186"/>
<sequence>MQPSSDLDQLRRSWNAATRNHNAHKGDQISFLRSGGDVLFPEEVELLGDLRGKRLVHLQCNAGQDTLCLARRGAEVVGVDLSDEAIGFARSLAAGSEIPARFEEAEVVSWLEGTNERFDLAFSSYGATPWLPDLDAWARGVRRVLRPGGRFVYVEFHPSVWSFGADLRLSGDDYFLRGPFVDPVGDYVAASGDGLGAVTVGPTVPNDVPAKSWQRGLGEIVQSLIDAGLLLETVREFPHANGCKVIGGLVPGEGRRWLWPDGTARLPLMFGLSARAP</sequence>